<dbReference type="EMBL" id="CM037615">
    <property type="protein sequence ID" value="KAH8014050.1"/>
    <property type="molecule type" value="Genomic_DNA"/>
</dbReference>
<protein>
    <submittedName>
        <fullName evidence="1">Uncharacterized protein</fullName>
    </submittedName>
</protein>
<evidence type="ECO:0000313" key="1">
    <source>
        <dbReference type="EMBL" id="KAH8014050.1"/>
    </source>
</evidence>
<keyword evidence="2" id="KW-1185">Reference proteome</keyword>
<reference evidence="1" key="1">
    <citation type="submission" date="2021-08" db="EMBL/GenBank/DDBJ databases">
        <title>The first chromosome-level gecko genome reveals the dynamic sex chromosomes of Neotropical dwarf geckos (Sphaerodactylidae: Sphaerodactylus).</title>
        <authorList>
            <person name="Pinto B.J."/>
            <person name="Keating S.E."/>
            <person name="Gamble T."/>
        </authorList>
    </citation>
    <scope>NUCLEOTIDE SEQUENCE</scope>
    <source>
        <strain evidence="1">TG3544</strain>
    </source>
</reference>
<name>A0ACB8G3U2_9SAUR</name>
<sequence length="66" mass="6717">MVARQLRLGHHVAGANGEAQASSQGRRGPEGLGWTTQVAAASGEAPDMRQPNMPANGPSGGGRKLL</sequence>
<evidence type="ECO:0000313" key="2">
    <source>
        <dbReference type="Proteomes" id="UP000827872"/>
    </source>
</evidence>
<gene>
    <name evidence="1" type="ORF">K3G42_024917</name>
</gene>
<proteinExistence type="predicted"/>
<accession>A0ACB8G3U2</accession>
<comment type="caution">
    <text evidence="1">The sequence shown here is derived from an EMBL/GenBank/DDBJ whole genome shotgun (WGS) entry which is preliminary data.</text>
</comment>
<dbReference type="Proteomes" id="UP000827872">
    <property type="component" value="Linkage Group LG02"/>
</dbReference>
<organism evidence="1 2">
    <name type="scientific">Sphaerodactylus townsendi</name>
    <dbReference type="NCBI Taxonomy" id="933632"/>
    <lineage>
        <taxon>Eukaryota</taxon>
        <taxon>Metazoa</taxon>
        <taxon>Chordata</taxon>
        <taxon>Craniata</taxon>
        <taxon>Vertebrata</taxon>
        <taxon>Euteleostomi</taxon>
        <taxon>Lepidosauria</taxon>
        <taxon>Squamata</taxon>
        <taxon>Bifurcata</taxon>
        <taxon>Gekkota</taxon>
        <taxon>Sphaerodactylidae</taxon>
        <taxon>Sphaerodactylus</taxon>
    </lineage>
</organism>